<feature type="compositionally biased region" description="Polar residues" evidence="1">
    <location>
        <begin position="14"/>
        <end position="24"/>
    </location>
</feature>
<feature type="region of interest" description="Disordered" evidence="1">
    <location>
        <begin position="1"/>
        <end position="48"/>
    </location>
</feature>
<name>A0A8H3ERG3_9LECA</name>
<dbReference type="Proteomes" id="UP000664169">
    <property type="component" value="Unassembled WGS sequence"/>
</dbReference>
<comment type="caution">
    <text evidence="2">The sequence shown here is derived from an EMBL/GenBank/DDBJ whole genome shotgun (WGS) entry which is preliminary data.</text>
</comment>
<evidence type="ECO:0000256" key="1">
    <source>
        <dbReference type="SAM" id="MobiDB-lite"/>
    </source>
</evidence>
<dbReference type="AlphaFoldDB" id="A0A8H3ERG3"/>
<organism evidence="2 3">
    <name type="scientific">Gomphillus americanus</name>
    <dbReference type="NCBI Taxonomy" id="1940652"/>
    <lineage>
        <taxon>Eukaryota</taxon>
        <taxon>Fungi</taxon>
        <taxon>Dikarya</taxon>
        <taxon>Ascomycota</taxon>
        <taxon>Pezizomycotina</taxon>
        <taxon>Lecanoromycetes</taxon>
        <taxon>OSLEUM clade</taxon>
        <taxon>Ostropomycetidae</taxon>
        <taxon>Ostropales</taxon>
        <taxon>Graphidaceae</taxon>
        <taxon>Gomphilloideae</taxon>
        <taxon>Gomphillus</taxon>
    </lineage>
</organism>
<evidence type="ECO:0000313" key="2">
    <source>
        <dbReference type="EMBL" id="CAF9907566.1"/>
    </source>
</evidence>
<evidence type="ECO:0000313" key="3">
    <source>
        <dbReference type="Proteomes" id="UP000664169"/>
    </source>
</evidence>
<accession>A0A8H3ERG3</accession>
<proteinExistence type="predicted"/>
<protein>
    <submittedName>
        <fullName evidence="2">Uncharacterized protein</fullName>
    </submittedName>
</protein>
<reference evidence="2" key="1">
    <citation type="submission" date="2021-03" db="EMBL/GenBank/DDBJ databases">
        <authorList>
            <person name="Tagirdzhanova G."/>
        </authorList>
    </citation>
    <scope>NUCLEOTIDE SEQUENCE</scope>
</reference>
<keyword evidence="3" id="KW-1185">Reference proteome</keyword>
<dbReference type="EMBL" id="CAJPDQ010000003">
    <property type="protein sequence ID" value="CAF9907566.1"/>
    <property type="molecule type" value="Genomic_DNA"/>
</dbReference>
<sequence>MVTGEKEVGESGVTDASKSGSQIRTHGKEGMADPTTEPSLVSPPFLTPRLIETETSALLECGSQSKGAIIRYFQRMTNLRAGPDISPSSQ</sequence>
<gene>
    <name evidence="2" type="ORF">GOMPHAMPRED_005147</name>
</gene>